<feature type="region of interest" description="Disordered" evidence="1">
    <location>
        <begin position="578"/>
        <end position="868"/>
    </location>
</feature>
<reference evidence="3 4" key="1">
    <citation type="submission" date="2015-05" db="EMBL/GenBank/DDBJ databases">
        <title>Distinctive expansion of gene families associated with plant cell wall degradation and secondary metabolism in the genomes of grapevine trunk pathogens.</title>
        <authorList>
            <person name="Lawrence D.P."/>
            <person name="Travadon R."/>
            <person name="Rolshausen P.E."/>
            <person name="Baumgartner K."/>
        </authorList>
    </citation>
    <scope>NUCLEOTIDE SEQUENCE [LARGE SCALE GENOMIC DNA]</scope>
    <source>
        <strain evidence="3">UCRPC4</strain>
    </source>
</reference>
<dbReference type="InterPro" id="IPR037138">
    <property type="entry name" value="His_deacetylse_dom_sf"/>
</dbReference>
<proteinExistence type="predicted"/>
<evidence type="ECO:0000313" key="3">
    <source>
        <dbReference type="EMBL" id="KKY26289.1"/>
    </source>
</evidence>
<feature type="compositionally biased region" description="Basic and acidic residues" evidence="1">
    <location>
        <begin position="681"/>
        <end position="691"/>
    </location>
</feature>
<dbReference type="EMBL" id="LCWF01000036">
    <property type="protein sequence ID" value="KKY26289.1"/>
    <property type="molecule type" value="Genomic_DNA"/>
</dbReference>
<dbReference type="PANTHER" id="PTHR47558:SF1">
    <property type="entry name" value="HISTONE DEACETYLASE HOS3"/>
    <property type="match status" value="1"/>
</dbReference>
<feature type="region of interest" description="Disordered" evidence="1">
    <location>
        <begin position="61"/>
        <end position="80"/>
    </location>
</feature>
<evidence type="ECO:0000313" key="4">
    <source>
        <dbReference type="Proteomes" id="UP000053317"/>
    </source>
</evidence>
<feature type="compositionally biased region" description="Polar residues" evidence="1">
    <location>
        <begin position="752"/>
        <end position="792"/>
    </location>
</feature>
<feature type="compositionally biased region" description="Basic and acidic residues" evidence="1">
    <location>
        <begin position="599"/>
        <end position="608"/>
    </location>
</feature>
<dbReference type="GO" id="GO:0005634">
    <property type="term" value="C:nucleus"/>
    <property type="evidence" value="ECO:0007669"/>
    <property type="project" value="TreeGrafter"/>
</dbReference>
<dbReference type="PANTHER" id="PTHR47558">
    <property type="entry name" value="HISTONE DEACETYLASE HOS3"/>
    <property type="match status" value="1"/>
</dbReference>
<dbReference type="AlphaFoldDB" id="A0A0G2EVR3"/>
<name>A0A0G2EVR3_PHACM</name>
<reference evidence="3 4" key="2">
    <citation type="submission" date="2015-05" db="EMBL/GenBank/DDBJ databases">
        <authorList>
            <person name="Morales-Cruz A."/>
            <person name="Amrine K.C."/>
            <person name="Cantu D."/>
        </authorList>
    </citation>
    <scope>NUCLEOTIDE SEQUENCE [LARGE SCALE GENOMIC DNA]</scope>
    <source>
        <strain evidence="3">UCRPC4</strain>
    </source>
</reference>
<feature type="region of interest" description="Disordered" evidence="1">
    <location>
        <begin position="480"/>
        <end position="512"/>
    </location>
</feature>
<feature type="region of interest" description="Disordered" evidence="1">
    <location>
        <begin position="893"/>
        <end position="1131"/>
    </location>
</feature>
<feature type="compositionally biased region" description="Low complexity" evidence="1">
    <location>
        <begin position="1060"/>
        <end position="1071"/>
    </location>
</feature>
<feature type="compositionally biased region" description="Low complexity" evidence="1">
    <location>
        <begin position="650"/>
        <end position="661"/>
    </location>
</feature>
<evidence type="ECO:0000256" key="1">
    <source>
        <dbReference type="SAM" id="MobiDB-lite"/>
    </source>
</evidence>
<gene>
    <name evidence="3" type="ORF">UCRPC4_g01565</name>
</gene>
<accession>A0A0G2EVR3</accession>
<dbReference type="GO" id="GO:0010468">
    <property type="term" value="P:regulation of gene expression"/>
    <property type="evidence" value="ECO:0007669"/>
    <property type="project" value="UniProtKB-ARBA"/>
</dbReference>
<feature type="compositionally biased region" description="Polar residues" evidence="1">
    <location>
        <begin position="719"/>
        <end position="735"/>
    </location>
</feature>
<feature type="domain" description="Histone deacetylase" evidence="2">
    <location>
        <begin position="88"/>
        <end position="421"/>
    </location>
</feature>
<dbReference type="CDD" id="cd09998">
    <property type="entry name" value="HDAC_Hos3"/>
    <property type="match status" value="1"/>
</dbReference>
<dbReference type="SUPFAM" id="SSF52768">
    <property type="entry name" value="Arginase/deacetylase"/>
    <property type="match status" value="1"/>
</dbReference>
<feature type="compositionally biased region" description="Polar residues" evidence="1">
    <location>
        <begin position="1072"/>
        <end position="1089"/>
    </location>
</feature>
<feature type="compositionally biased region" description="Low complexity" evidence="1">
    <location>
        <begin position="1033"/>
        <end position="1046"/>
    </location>
</feature>
<comment type="caution">
    <text evidence="3">The sequence shown here is derived from an EMBL/GenBank/DDBJ whole genome shotgun (WGS) entry which is preliminary data.</text>
</comment>
<dbReference type="Pfam" id="PF00850">
    <property type="entry name" value="Hist_deacetyl"/>
    <property type="match status" value="1"/>
</dbReference>
<dbReference type="InterPro" id="IPR053244">
    <property type="entry name" value="HDAC_HD_type_1"/>
</dbReference>
<dbReference type="FunFam" id="3.40.800.20:FF:000011">
    <property type="entry name" value="Histone deacetylase HOS3"/>
    <property type="match status" value="1"/>
</dbReference>
<feature type="compositionally biased region" description="Polar residues" evidence="1">
    <location>
        <begin position="952"/>
        <end position="974"/>
    </location>
</feature>
<protein>
    <submittedName>
        <fullName evidence="3">Putative histone deacetylase</fullName>
    </submittedName>
</protein>
<dbReference type="InterPro" id="IPR023801">
    <property type="entry name" value="His_deacetylse_dom"/>
</dbReference>
<dbReference type="Gene3D" id="3.40.800.20">
    <property type="entry name" value="Histone deacetylase domain"/>
    <property type="match status" value="1"/>
</dbReference>
<dbReference type="InterPro" id="IPR023696">
    <property type="entry name" value="Ureohydrolase_dom_sf"/>
</dbReference>
<dbReference type="PRINTS" id="PR01270">
    <property type="entry name" value="HDASUPER"/>
</dbReference>
<dbReference type="OrthoDB" id="5232919at2759"/>
<dbReference type="GO" id="GO:0004407">
    <property type="term" value="F:histone deacetylase activity"/>
    <property type="evidence" value="ECO:0007669"/>
    <property type="project" value="TreeGrafter"/>
</dbReference>
<sequence length="1131" mass="121590">MASPSTRTVVILHDSCYGHRFSRPRTTKAVLNTIVERPERILAGVLGLSTAYVRLGERYQGGRHAPKHGQKNNATPPFKFHKTDRTVSLTSAAATHVHPQKWMDELKIMCETAESKLAANGKELVRPEGTENEDDGTLRPKLHEGDLYLCSESLNALEGCLGGVCEGVDFVFNSSDTKRAFVCIRPPGHHCSSDYPSGFCWLNNVHVGITHAAITHGLTHAAIIDFDLHHGDGSQAVAWDHNAKASTLPKNAPMHKKTPIGYYSLHDINSYPCEYGDEEKVRSASLCIENAHGQSIWNVHLEPWKTHQDFWELYKSRYSVLLQKARSFLRHHTSRLRAVTNGPTPKAAIFLSAGFDASEWEGAGMQRHKVNVPTDFYARFTADVVRLSEEEGLGVDGRVISVLEGGYSDRALTSGILSHVCGLACGAEGAETMKEAKSLEKQIEGLEVSSQDDVDLPRDRLRLDIDWWAPHHLETLEALTGKAQPPPPPKKAKEITPGNYSSPTTASTARSVSLTHRDRLSFTGEIGVARQLSPKPEPPLPEVDWATAAVELSKLIIPTGRTTLSCRHDELNAEATRARKARQSMNGVGQVGLGPVNGDGERKMQLRERKTRVPPPEVPSNRAPSRTNRRKTIAALNELDDISKEGTPEDASSGSGRAASRSQRRISDASSIVSGFSNMQIEEKTEADRSSKVSSRAPSAVPGSIPAPPKAPVIRKSRPATSTVSRGKTPTSGRSSPKEAVGVPPVPRVPSGYSQKSTASQHVRMPSQTANLTRGPTATAPGSNIDDLTNSVGKLKINLKVPTPEENAAREKARAQTQLQGKELKERKPRAPRKPAVPKPAKTVAPRKETISTASRQIKENPQYFPPTSQALAMDSALNGAATSAVPTFTANSNEVPVAQPPILDTIPAPAAPSPISNEGPPTIAASLESSEGKMGPGSESSSNRLAVHNLLSKSDVYTSEQSSVPPQINSVPASATAHPEPSAAYEPPNVSAPATQESIVSPDVFAVPAKPASESVQPHQAHPSSAKRPSTDSRPSSSSLPTSPSNIKRTKADLPVFTSSSPIPFSSSRPGTSNGLPSTQSGHETQQAMPIKQEEPADNISSLSENNVAIPAPTTKPESSIWDVPETPRH</sequence>
<organism evidence="3 4">
    <name type="scientific">Phaeomoniella chlamydospora</name>
    <name type="common">Phaeoacremonium chlamydosporum</name>
    <dbReference type="NCBI Taxonomy" id="158046"/>
    <lineage>
        <taxon>Eukaryota</taxon>
        <taxon>Fungi</taxon>
        <taxon>Dikarya</taxon>
        <taxon>Ascomycota</taxon>
        <taxon>Pezizomycotina</taxon>
        <taxon>Eurotiomycetes</taxon>
        <taxon>Chaetothyriomycetidae</taxon>
        <taxon>Phaeomoniellales</taxon>
        <taxon>Phaeomoniellaceae</taxon>
        <taxon>Phaeomoniella</taxon>
    </lineage>
</organism>
<feature type="compositionally biased region" description="Polar residues" evidence="1">
    <location>
        <begin position="498"/>
        <end position="512"/>
    </location>
</feature>
<evidence type="ECO:0000259" key="2">
    <source>
        <dbReference type="Pfam" id="PF00850"/>
    </source>
</evidence>
<dbReference type="Proteomes" id="UP000053317">
    <property type="component" value="Unassembled WGS sequence"/>
</dbReference>
<keyword evidence="4" id="KW-1185">Reference proteome</keyword>
<dbReference type="InterPro" id="IPR000286">
    <property type="entry name" value="HDACs"/>
</dbReference>